<sequence>MALTDTPSPEPPGPDHSRARGRLRWILPALLLIGWLALGGVAGPFAGKLSEVQVNDSASFLPASAESTEVQELQALFTDNEALPAIIVAERASGITAEDAAFLQQTTAEASGQPGYAAPPSPPIPSQDGQALQVIVPLDTTIDVADTVEQLRDNLARAPDGLTVLVTGPGGQAADLGEAFAGIDGLLLGVAATVVIIILVIVYRSPLLPFIVVTSAILALSLASFLVYLLADAGTLTLNGQSQGSLFILVFGAATDYALLLVARYREELHHHEDRFAAMARAWKAALPPIAASAGTVIAGVLCLLLSDLNSNRGLGPVAALGIVASFVATMTFLAAVLALLGRSAFWPYRPRLEPTGTANGKDASRSVWAKLARRIEARPRRYWVVPLIGLLALAAFLPTLRADGVAQSDFFLLPVESQQGQEVLEQHFDAGTGSPVIIIAEAEALDPVLAATRIDGIADATATPDPATGQPLVRDGLVRIEATLTDAADSAAAESTVRDLRSGLASVEGADALVGGQTALQLDTNDTSARDRTVIIPMVVLVVFLILAMLLRSLLTPLFLMATVVLSFAATLGASALVFNHVLGFPGADPAIPLFAFVFLVALGIDYNIFLMTRAREEAGRIGTRDGVLRALVVTGGVITSAGIVLAATFAALSVIPLLFLAQIAFIVAFGVLLDALIVRSLLVPAVVREVGPRIWWPGSPDRKEGGRHRFDKESDRVTVDQLLK</sequence>
<feature type="transmembrane region" description="Helical" evidence="7">
    <location>
        <begin position="210"/>
        <end position="231"/>
    </location>
</feature>
<dbReference type="AlphaFoldDB" id="A0A927JCF5"/>
<evidence type="ECO:0000259" key="8">
    <source>
        <dbReference type="PROSITE" id="PS50156"/>
    </source>
</evidence>
<protein>
    <submittedName>
        <fullName evidence="9">MMPL family transporter</fullName>
    </submittedName>
</protein>
<evidence type="ECO:0000256" key="3">
    <source>
        <dbReference type="ARBA" id="ARBA00022475"/>
    </source>
</evidence>
<feature type="transmembrane region" description="Helical" evidence="7">
    <location>
        <begin position="659"/>
        <end position="680"/>
    </location>
</feature>
<proteinExistence type="inferred from homology"/>
<dbReference type="EMBL" id="JACYWE010000003">
    <property type="protein sequence ID" value="MBD8506280.1"/>
    <property type="molecule type" value="Genomic_DNA"/>
</dbReference>
<organism evidence="9 10">
    <name type="scientific">Lolliginicoccus lacisalsi</name>
    <dbReference type="NCBI Taxonomy" id="2742202"/>
    <lineage>
        <taxon>Bacteria</taxon>
        <taxon>Bacillati</taxon>
        <taxon>Actinomycetota</taxon>
        <taxon>Actinomycetes</taxon>
        <taxon>Mycobacteriales</taxon>
        <taxon>Hoyosellaceae</taxon>
        <taxon>Lolliginicoccus</taxon>
    </lineage>
</organism>
<keyword evidence="3" id="KW-1003">Cell membrane</keyword>
<keyword evidence="4 7" id="KW-0812">Transmembrane</keyword>
<evidence type="ECO:0000256" key="2">
    <source>
        <dbReference type="ARBA" id="ARBA00010157"/>
    </source>
</evidence>
<dbReference type="Gene3D" id="1.20.1640.10">
    <property type="entry name" value="Multidrug efflux transporter AcrB transmembrane domain"/>
    <property type="match status" value="2"/>
</dbReference>
<dbReference type="PANTHER" id="PTHR33406">
    <property type="entry name" value="MEMBRANE PROTEIN MJ1562-RELATED"/>
    <property type="match status" value="1"/>
</dbReference>
<feature type="transmembrane region" description="Helical" evidence="7">
    <location>
        <begin position="632"/>
        <end position="653"/>
    </location>
</feature>
<comment type="similarity">
    <text evidence="2">Belongs to the resistance-nodulation-cell division (RND) (TC 2.A.6) family. MmpL subfamily.</text>
</comment>
<dbReference type="PANTHER" id="PTHR33406:SF6">
    <property type="entry name" value="MEMBRANE PROTEIN YDGH-RELATED"/>
    <property type="match status" value="1"/>
</dbReference>
<feature type="transmembrane region" description="Helical" evidence="7">
    <location>
        <begin position="559"/>
        <end position="580"/>
    </location>
</feature>
<feature type="transmembrane region" description="Helical" evidence="7">
    <location>
        <begin position="535"/>
        <end position="552"/>
    </location>
</feature>
<feature type="transmembrane region" description="Helical" evidence="7">
    <location>
        <begin position="319"/>
        <end position="342"/>
    </location>
</feature>
<dbReference type="InterPro" id="IPR004869">
    <property type="entry name" value="MMPL_dom"/>
</dbReference>
<dbReference type="InterPro" id="IPR000731">
    <property type="entry name" value="SSD"/>
</dbReference>
<feature type="transmembrane region" description="Helical" evidence="7">
    <location>
        <begin position="179"/>
        <end position="203"/>
    </location>
</feature>
<comment type="subcellular location">
    <subcellularLocation>
        <location evidence="1">Cell membrane</location>
        <topology evidence="1">Multi-pass membrane protein</topology>
    </subcellularLocation>
</comment>
<accession>A0A927JCF5</accession>
<dbReference type="GO" id="GO:0005886">
    <property type="term" value="C:plasma membrane"/>
    <property type="evidence" value="ECO:0007669"/>
    <property type="project" value="UniProtKB-SubCell"/>
</dbReference>
<dbReference type="RefSeq" id="WP_192038725.1">
    <property type="nucleotide sequence ID" value="NZ_JACYWE010000003.1"/>
</dbReference>
<evidence type="ECO:0000256" key="7">
    <source>
        <dbReference type="SAM" id="Phobius"/>
    </source>
</evidence>
<gene>
    <name evidence="9" type="ORF">HT102_07275</name>
</gene>
<evidence type="ECO:0000256" key="6">
    <source>
        <dbReference type="ARBA" id="ARBA00023136"/>
    </source>
</evidence>
<evidence type="ECO:0000313" key="10">
    <source>
        <dbReference type="Proteomes" id="UP000642993"/>
    </source>
</evidence>
<evidence type="ECO:0000256" key="1">
    <source>
        <dbReference type="ARBA" id="ARBA00004651"/>
    </source>
</evidence>
<dbReference type="Pfam" id="PF03176">
    <property type="entry name" value="MMPL"/>
    <property type="match status" value="2"/>
</dbReference>
<dbReference type="Proteomes" id="UP000642993">
    <property type="component" value="Unassembled WGS sequence"/>
</dbReference>
<feature type="transmembrane region" description="Helical" evidence="7">
    <location>
        <begin position="383"/>
        <end position="401"/>
    </location>
</feature>
<keyword evidence="5 7" id="KW-1133">Transmembrane helix</keyword>
<dbReference type="SUPFAM" id="SSF82866">
    <property type="entry name" value="Multidrug efflux transporter AcrB transmembrane domain"/>
    <property type="match status" value="2"/>
</dbReference>
<feature type="transmembrane region" description="Helical" evidence="7">
    <location>
        <begin position="243"/>
        <end position="265"/>
    </location>
</feature>
<feature type="transmembrane region" description="Helical" evidence="7">
    <location>
        <begin position="286"/>
        <end position="307"/>
    </location>
</feature>
<evidence type="ECO:0000256" key="4">
    <source>
        <dbReference type="ARBA" id="ARBA00022692"/>
    </source>
</evidence>
<comment type="caution">
    <text evidence="9">The sequence shown here is derived from an EMBL/GenBank/DDBJ whole genome shotgun (WGS) entry which is preliminary data.</text>
</comment>
<evidence type="ECO:0000256" key="5">
    <source>
        <dbReference type="ARBA" id="ARBA00022989"/>
    </source>
</evidence>
<feature type="domain" description="SSD" evidence="8">
    <location>
        <begin position="210"/>
        <end position="340"/>
    </location>
</feature>
<name>A0A927JCF5_9ACTN</name>
<keyword evidence="6 7" id="KW-0472">Membrane</keyword>
<keyword evidence="10" id="KW-1185">Reference proteome</keyword>
<dbReference type="PROSITE" id="PS50156">
    <property type="entry name" value="SSD"/>
    <property type="match status" value="1"/>
</dbReference>
<feature type="transmembrane region" description="Helical" evidence="7">
    <location>
        <begin position="25"/>
        <end position="46"/>
    </location>
</feature>
<dbReference type="InterPro" id="IPR050545">
    <property type="entry name" value="Mycobact_MmpL"/>
</dbReference>
<feature type="transmembrane region" description="Helical" evidence="7">
    <location>
        <begin position="592"/>
        <end position="611"/>
    </location>
</feature>
<evidence type="ECO:0000313" key="9">
    <source>
        <dbReference type="EMBL" id="MBD8506280.1"/>
    </source>
</evidence>
<reference evidence="9" key="1">
    <citation type="submission" date="2020-09" db="EMBL/GenBank/DDBJ databases">
        <title>Hoyosella lacisalsi sp. nov., a halotolerant actinobacterium isolated from soil of Lake Gudzhirganskoe.</title>
        <authorList>
            <person name="Yang Q."/>
            <person name="Guo P.Y."/>
            <person name="Liu S.W."/>
            <person name="Li F.N."/>
            <person name="Sun C.H."/>
        </authorList>
    </citation>
    <scope>NUCLEOTIDE SEQUENCE</scope>
    <source>
        <strain evidence="9">G463</strain>
    </source>
</reference>